<dbReference type="Proteomes" id="UP000823990">
    <property type="component" value="Unassembled WGS sequence"/>
</dbReference>
<evidence type="ECO:0000313" key="7">
    <source>
        <dbReference type="Proteomes" id="UP000823990"/>
    </source>
</evidence>
<feature type="domain" description="Response regulatory" evidence="4">
    <location>
        <begin position="3"/>
        <end position="120"/>
    </location>
</feature>
<reference evidence="6" key="2">
    <citation type="submission" date="2021-04" db="EMBL/GenBank/DDBJ databases">
        <authorList>
            <person name="Gilroy R."/>
        </authorList>
    </citation>
    <scope>NUCLEOTIDE SEQUENCE</scope>
    <source>
        <strain evidence="6">12435</strain>
    </source>
</reference>
<dbReference type="Gene3D" id="2.40.50.1020">
    <property type="entry name" value="LytTr DNA-binding domain"/>
    <property type="match status" value="1"/>
</dbReference>
<comment type="caution">
    <text evidence="6">The sequence shown here is derived from an EMBL/GenBank/DDBJ whole genome shotgun (WGS) entry which is preliminary data.</text>
</comment>
<dbReference type="SMART" id="SM00448">
    <property type="entry name" value="REC"/>
    <property type="match status" value="1"/>
</dbReference>
<evidence type="ECO:0000256" key="1">
    <source>
        <dbReference type="ARBA" id="ARBA00018672"/>
    </source>
</evidence>
<organism evidence="6 7">
    <name type="scientific">Candidatus Protoclostridium stercorigallinarum</name>
    <dbReference type="NCBI Taxonomy" id="2838741"/>
    <lineage>
        <taxon>Bacteria</taxon>
        <taxon>Bacillati</taxon>
        <taxon>Bacillota</taxon>
        <taxon>Clostridia</taxon>
        <taxon>Candidatus Protoclostridium</taxon>
    </lineage>
</organism>
<sequence>MIRTVIVEDDAEAAELLAGYLEKYGRENGETFSVEKFGNAVPFIEGYRGGYDIVFMDIEMEDLDGMSAARLLRERDKSVTLVFVTNMAQFAIKGYEVDALDFIVKPVSYAAFAFKMKKAVARIKAKEEKTISVNLAGGGYAKLIVSRIRYVEIMKHRIVYHTEDGDLESNGTLKNVESALGAARFARCNSCYLVNLGFVDMVKEFVCYVGGDELQISQRKRKDFMKALNDYIGGGFDV</sequence>
<dbReference type="EMBL" id="DXHS01000056">
    <property type="protein sequence ID" value="HIW02308.1"/>
    <property type="molecule type" value="Genomic_DNA"/>
</dbReference>
<name>A0A9D1Q164_9FIRM</name>
<dbReference type="InterPro" id="IPR001789">
    <property type="entry name" value="Sig_transdc_resp-reg_receiver"/>
</dbReference>
<dbReference type="Gene3D" id="3.40.50.2300">
    <property type="match status" value="1"/>
</dbReference>
<evidence type="ECO:0000256" key="2">
    <source>
        <dbReference type="ARBA" id="ARBA00024867"/>
    </source>
</evidence>
<evidence type="ECO:0000313" key="6">
    <source>
        <dbReference type="EMBL" id="HIW02308.1"/>
    </source>
</evidence>
<dbReference type="SMART" id="SM00850">
    <property type="entry name" value="LytTR"/>
    <property type="match status" value="1"/>
</dbReference>
<proteinExistence type="predicted"/>
<dbReference type="InterPro" id="IPR007492">
    <property type="entry name" value="LytTR_DNA-bd_dom"/>
</dbReference>
<dbReference type="AlphaFoldDB" id="A0A9D1Q164"/>
<keyword evidence="6" id="KW-0238">DNA-binding</keyword>
<dbReference type="Pfam" id="PF00072">
    <property type="entry name" value="Response_reg"/>
    <property type="match status" value="1"/>
</dbReference>
<protein>
    <recommendedName>
        <fullName evidence="1">Stage 0 sporulation protein A homolog</fullName>
    </recommendedName>
</protein>
<keyword evidence="3" id="KW-0597">Phosphoprotein</keyword>
<dbReference type="GO" id="GO:0003677">
    <property type="term" value="F:DNA binding"/>
    <property type="evidence" value="ECO:0007669"/>
    <property type="project" value="UniProtKB-KW"/>
</dbReference>
<dbReference type="Pfam" id="PF04397">
    <property type="entry name" value="LytTR"/>
    <property type="match status" value="1"/>
</dbReference>
<evidence type="ECO:0000259" key="4">
    <source>
        <dbReference type="PROSITE" id="PS50110"/>
    </source>
</evidence>
<gene>
    <name evidence="6" type="ORF">H9892_03125</name>
</gene>
<dbReference type="InterPro" id="IPR046947">
    <property type="entry name" value="LytR-like"/>
</dbReference>
<feature type="domain" description="HTH LytTR-type" evidence="5">
    <location>
        <begin position="131"/>
        <end position="230"/>
    </location>
</feature>
<evidence type="ECO:0000259" key="5">
    <source>
        <dbReference type="PROSITE" id="PS50930"/>
    </source>
</evidence>
<feature type="modified residue" description="4-aspartylphosphate" evidence="3">
    <location>
        <position position="57"/>
    </location>
</feature>
<dbReference type="InterPro" id="IPR011006">
    <property type="entry name" value="CheY-like_superfamily"/>
</dbReference>
<dbReference type="PANTHER" id="PTHR37299:SF1">
    <property type="entry name" value="STAGE 0 SPORULATION PROTEIN A HOMOLOG"/>
    <property type="match status" value="1"/>
</dbReference>
<reference evidence="6" key="1">
    <citation type="journal article" date="2021" name="PeerJ">
        <title>Extensive microbial diversity within the chicken gut microbiome revealed by metagenomics and culture.</title>
        <authorList>
            <person name="Gilroy R."/>
            <person name="Ravi A."/>
            <person name="Getino M."/>
            <person name="Pursley I."/>
            <person name="Horton D.L."/>
            <person name="Alikhan N.F."/>
            <person name="Baker D."/>
            <person name="Gharbi K."/>
            <person name="Hall N."/>
            <person name="Watson M."/>
            <person name="Adriaenssens E.M."/>
            <person name="Foster-Nyarko E."/>
            <person name="Jarju S."/>
            <person name="Secka A."/>
            <person name="Antonio M."/>
            <person name="Oren A."/>
            <person name="Chaudhuri R.R."/>
            <person name="La Ragione R."/>
            <person name="Hildebrand F."/>
            <person name="Pallen M.J."/>
        </authorList>
    </citation>
    <scope>NUCLEOTIDE SEQUENCE</scope>
    <source>
        <strain evidence="6">12435</strain>
    </source>
</reference>
<accession>A0A9D1Q164</accession>
<dbReference type="GO" id="GO:0000156">
    <property type="term" value="F:phosphorelay response regulator activity"/>
    <property type="evidence" value="ECO:0007669"/>
    <property type="project" value="InterPro"/>
</dbReference>
<dbReference type="PANTHER" id="PTHR37299">
    <property type="entry name" value="TRANSCRIPTIONAL REGULATOR-RELATED"/>
    <property type="match status" value="1"/>
</dbReference>
<evidence type="ECO:0000256" key="3">
    <source>
        <dbReference type="PROSITE-ProRule" id="PRU00169"/>
    </source>
</evidence>
<comment type="function">
    <text evidence="2">May play the central regulatory role in sporulation. It may be an element of the effector pathway responsible for the activation of sporulation genes in response to nutritional stress. Spo0A may act in concert with spo0H (a sigma factor) to control the expression of some genes that are critical to the sporulation process.</text>
</comment>
<dbReference type="PROSITE" id="PS50110">
    <property type="entry name" value="RESPONSE_REGULATORY"/>
    <property type="match status" value="1"/>
</dbReference>
<dbReference type="SUPFAM" id="SSF52172">
    <property type="entry name" value="CheY-like"/>
    <property type="match status" value="1"/>
</dbReference>
<dbReference type="PROSITE" id="PS50930">
    <property type="entry name" value="HTH_LYTTR"/>
    <property type="match status" value="1"/>
</dbReference>